<dbReference type="AlphaFoldDB" id="A0A0D6JKU5"/>
<feature type="domain" description="Reverse transcriptase" evidence="1">
    <location>
        <begin position="1"/>
        <end position="303"/>
    </location>
</feature>
<reference evidence="3" key="1">
    <citation type="submission" date="2015-02" db="EMBL/GenBank/DDBJ databases">
        <authorList>
            <person name="Chooi Y.-H."/>
        </authorList>
    </citation>
    <scope>NUCLEOTIDE SEQUENCE [LARGE SCALE GENOMIC DNA]</scope>
    <source>
        <strain evidence="3">strain Y</strain>
    </source>
</reference>
<sequence>MQSPKFPNKSQHLRDIINASRLKHTWKNRVRDALRRQPIPDPVEHLDFHVHLGASCSAIEAEVCSASYLPRAPTRFLSEKSKGLCRQIVIPTVKDALIIQALSDALWAEIKKKAPSPNAYYAPGDQKFSTQHRGYEAEYGPTDPWLSFQKAIFGFAEQREFVVVTDIANYYDFISYDHLRNVLSSLSLTNESALDLLIYSLSFMLWQPDYMPKVSVGLPQMNLDAPRLLAHCFLFEVDHLITEKSNVEFARFMDDMDIGVDDLPTAKKIVRDLDLALQTRQLRLNSGKTKILTNSAATRHFKIQENRIIDELADEIENRKKNKKSISRQRTKIIELLDEWWKTGIFDDGNGDKILKRLINLARINRAEISAYLVRNILETRPSLRGTILNWWQHSLHPNGHIQRIATFVESGIIIDHAALMEVASSLVACRLPNNDFSTSAVDRIIDTLDPRDPWCFYAALWIGSKYRSSEYLMEMIEGHGTTWQMHEHTGRLAAGIFPMINPGQRTKFRRIIQRSGNLGSQSVLKFHEALFEGPDGIASVKPFLLAPNPSLPNRLTHSKFLMVSTVLQNQSCGSAAKAELRRAHKTALTDAFYSSHIDLEVAATAG</sequence>
<protein>
    <recommendedName>
        <fullName evidence="1">Reverse transcriptase domain-containing protein</fullName>
    </recommendedName>
</protein>
<evidence type="ECO:0000259" key="1">
    <source>
        <dbReference type="PROSITE" id="PS50878"/>
    </source>
</evidence>
<dbReference type="EMBL" id="LN829119">
    <property type="protein sequence ID" value="CPR22280.1"/>
    <property type="molecule type" value="Genomic_DNA"/>
</dbReference>
<keyword evidence="3" id="KW-1185">Reference proteome</keyword>
<evidence type="ECO:0000313" key="3">
    <source>
        <dbReference type="Proteomes" id="UP000033187"/>
    </source>
</evidence>
<dbReference type="KEGG" id="fil:BN1229_v1_3720"/>
<dbReference type="InterPro" id="IPR000477">
    <property type="entry name" value="RT_dom"/>
</dbReference>
<name>A0A0D6JKU5_9HYPH</name>
<dbReference type="Proteomes" id="UP000033187">
    <property type="component" value="Chromosome 1"/>
</dbReference>
<accession>A0A0D6JKU5</accession>
<dbReference type="CDD" id="cd01646">
    <property type="entry name" value="RT_Bac_retron_I"/>
    <property type="match status" value="1"/>
</dbReference>
<proteinExistence type="predicted"/>
<dbReference type="KEGG" id="fiy:BN1229_v1_3713"/>
<gene>
    <name evidence="2" type="ORF">YBN1229_v1_3713</name>
</gene>
<evidence type="ECO:0000313" key="2">
    <source>
        <dbReference type="EMBL" id="CPR22280.1"/>
    </source>
</evidence>
<organism evidence="2 3">
    <name type="scientific">Candidatus Filomicrobium marinum</name>
    <dbReference type="NCBI Taxonomy" id="1608628"/>
    <lineage>
        <taxon>Bacteria</taxon>
        <taxon>Pseudomonadati</taxon>
        <taxon>Pseudomonadota</taxon>
        <taxon>Alphaproteobacteria</taxon>
        <taxon>Hyphomicrobiales</taxon>
        <taxon>Hyphomicrobiaceae</taxon>
        <taxon>Filomicrobium</taxon>
    </lineage>
</organism>
<dbReference type="PROSITE" id="PS50878">
    <property type="entry name" value="RT_POL"/>
    <property type="match status" value="1"/>
</dbReference>